<comment type="caution">
    <text evidence="2">The sequence shown here is derived from an EMBL/GenBank/DDBJ whole genome shotgun (WGS) entry which is preliminary data.</text>
</comment>
<dbReference type="SUPFAM" id="SSF47729">
    <property type="entry name" value="IHF-like DNA-binding proteins"/>
    <property type="match status" value="1"/>
</dbReference>
<dbReference type="RefSeq" id="WP_224061678.1">
    <property type="nucleotide sequence ID" value="NZ_CP083391.1"/>
</dbReference>
<accession>A0AAW8WM22</accession>
<keyword evidence="2" id="KW-0238">DNA-binding</keyword>
<gene>
    <name evidence="2" type="ORF">RON39_04330</name>
</gene>
<evidence type="ECO:0000313" key="2">
    <source>
        <dbReference type="EMBL" id="MDT9609356.1"/>
    </source>
</evidence>
<dbReference type="GO" id="GO:0030527">
    <property type="term" value="F:structural constituent of chromatin"/>
    <property type="evidence" value="ECO:0007669"/>
    <property type="project" value="InterPro"/>
</dbReference>
<evidence type="ECO:0000313" key="3">
    <source>
        <dbReference type="Proteomes" id="UP001253287"/>
    </source>
</evidence>
<dbReference type="GO" id="GO:0003677">
    <property type="term" value="F:DNA binding"/>
    <property type="evidence" value="ECO:0007669"/>
    <property type="project" value="UniProtKB-KW"/>
</dbReference>
<dbReference type="Gene3D" id="4.10.520.10">
    <property type="entry name" value="IHF-like DNA-binding proteins"/>
    <property type="match status" value="1"/>
</dbReference>
<protein>
    <recommendedName>
        <fullName evidence="1">DNA-binding protein HU</fullName>
    </recommendedName>
</protein>
<sequence length="113" mass="13201">MSILSHGHRRFTSREISTELVTKLKKDKQTSIPVAELPNLISEYFELLEDHLSSGDSVVVWQFGRFDVVKSKHPNFVKKQKHKSKKKHDYQKVKFTAVRKLKSRLTDHADKLD</sequence>
<dbReference type="InterPro" id="IPR000119">
    <property type="entry name" value="Hist_DNA-bd"/>
</dbReference>
<dbReference type="InterPro" id="IPR010992">
    <property type="entry name" value="IHF-like_DNA-bd_dom_sf"/>
</dbReference>
<proteinExistence type="predicted"/>
<name>A0AAW8WM22_9LACO</name>
<dbReference type="Proteomes" id="UP001253287">
    <property type="component" value="Unassembled WGS sequence"/>
</dbReference>
<dbReference type="EMBL" id="JAVTXN010000015">
    <property type="protein sequence ID" value="MDT9609356.1"/>
    <property type="molecule type" value="Genomic_DNA"/>
</dbReference>
<reference evidence="2" key="1">
    <citation type="submission" date="2023-08" db="EMBL/GenBank/DDBJ databases">
        <title>Lactobacillus from the Female Urinary Tract.</title>
        <authorList>
            <person name="Stegman N."/>
            <person name="Jackson B."/>
            <person name="Steiling M."/>
            <person name="Sedano C."/>
            <person name="Wolfe A."/>
            <person name="Putonti C."/>
        </authorList>
    </citation>
    <scope>NUCLEOTIDE SEQUENCE</scope>
    <source>
        <strain evidence="2">UMB5661</strain>
    </source>
</reference>
<evidence type="ECO:0000256" key="1">
    <source>
        <dbReference type="ARBA" id="ARBA00021922"/>
    </source>
</evidence>
<organism evidence="2 3">
    <name type="scientific">Lactobacillus crispatus</name>
    <dbReference type="NCBI Taxonomy" id="47770"/>
    <lineage>
        <taxon>Bacteria</taxon>
        <taxon>Bacillati</taxon>
        <taxon>Bacillota</taxon>
        <taxon>Bacilli</taxon>
        <taxon>Lactobacillales</taxon>
        <taxon>Lactobacillaceae</taxon>
        <taxon>Lactobacillus</taxon>
    </lineage>
</organism>
<dbReference type="Pfam" id="PF00216">
    <property type="entry name" value="Bac_DNA_binding"/>
    <property type="match status" value="1"/>
</dbReference>
<dbReference type="AlphaFoldDB" id="A0AAW8WM22"/>